<dbReference type="STRING" id="224129.A0A1W4WD06"/>
<dbReference type="Pfam" id="PF20811">
    <property type="entry name" value="PARG_cat_N"/>
    <property type="match status" value="1"/>
</dbReference>
<dbReference type="GeneID" id="108734701"/>
<feature type="binding site" evidence="5">
    <location>
        <position position="354"/>
    </location>
    <ligand>
        <name>substrate</name>
    </ligand>
</feature>
<organism evidence="9 10">
    <name type="scientific">Agrilus planipennis</name>
    <name type="common">Emerald ash borer</name>
    <name type="synonym">Agrilus marcopoli</name>
    <dbReference type="NCBI Taxonomy" id="224129"/>
    <lineage>
        <taxon>Eukaryota</taxon>
        <taxon>Metazoa</taxon>
        <taxon>Ecdysozoa</taxon>
        <taxon>Arthropoda</taxon>
        <taxon>Hexapoda</taxon>
        <taxon>Insecta</taxon>
        <taxon>Pterygota</taxon>
        <taxon>Neoptera</taxon>
        <taxon>Endopterygota</taxon>
        <taxon>Coleoptera</taxon>
        <taxon>Polyphaga</taxon>
        <taxon>Elateriformia</taxon>
        <taxon>Buprestoidea</taxon>
        <taxon>Buprestidae</taxon>
        <taxon>Agrilinae</taxon>
        <taxon>Agrilus</taxon>
    </lineage>
</organism>
<feature type="binding site" evidence="5">
    <location>
        <position position="313"/>
    </location>
    <ligand>
        <name>substrate</name>
    </ligand>
</feature>
<dbReference type="GO" id="GO:0009225">
    <property type="term" value="P:nucleotide-sugar metabolic process"/>
    <property type="evidence" value="ECO:0007669"/>
    <property type="project" value="TreeGrafter"/>
</dbReference>
<comment type="similarity">
    <text evidence="1">Belongs to the poly(ADP-ribose) glycohydrolase family.</text>
</comment>
<feature type="domain" description="PARG helical" evidence="8">
    <location>
        <begin position="136"/>
        <end position="255"/>
    </location>
</feature>
<dbReference type="InterPro" id="IPR007724">
    <property type="entry name" value="Poly_GlycHdrlase"/>
</dbReference>
<dbReference type="GO" id="GO:0004649">
    <property type="term" value="F:poly(ADP-ribose) glycohydrolase activity"/>
    <property type="evidence" value="ECO:0007669"/>
    <property type="project" value="UniProtKB-EC"/>
</dbReference>
<dbReference type="PANTHER" id="PTHR12837:SF15">
    <property type="entry name" value="POLY(ADP-RIBOSE) GLYCOHYDROLASE"/>
    <property type="match status" value="1"/>
</dbReference>
<reference evidence="10" key="1">
    <citation type="submission" date="2025-08" db="UniProtKB">
        <authorList>
            <consortium name="RefSeq"/>
        </authorList>
    </citation>
    <scope>IDENTIFICATION</scope>
    <source>
        <tissue evidence="10">Entire body</tissue>
    </source>
</reference>
<dbReference type="GO" id="GO:0005975">
    <property type="term" value="P:carbohydrate metabolic process"/>
    <property type="evidence" value="ECO:0007669"/>
    <property type="project" value="InterPro"/>
</dbReference>
<evidence type="ECO:0000256" key="5">
    <source>
        <dbReference type="PIRSR" id="PIRSR607724-2"/>
    </source>
</evidence>
<proteinExistence type="inferred from homology"/>
<feature type="binding site" evidence="5">
    <location>
        <position position="299"/>
    </location>
    <ligand>
        <name>substrate</name>
    </ligand>
</feature>
<feature type="active site" evidence="4">
    <location>
        <position position="315"/>
    </location>
</feature>
<dbReference type="EC" id="3.2.1.143" evidence="2"/>
<dbReference type="GO" id="GO:1990966">
    <property type="term" value="P:ATP generation from poly-ADP-D-ribose"/>
    <property type="evidence" value="ECO:0007669"/>
    <property type="project" value="TreeGrafter"/>
</dbReference>
<accession>A0A1W4WD06</accession>
<sequence>MNENSNTKSWVGTSLNEIYGKWGPWNYITDPVTPSRYNHVFYNLETVDLKNPPKPYCSSEKLLWDNDNVRMPFCEKNLFPVQNDDGTEVLKPRWEIIQTSLLQTINNSRELEALMNTYNTRLPRLINLHHFFEEELEQEEAEHFFKNVLPGIIDLALQLPHLVQKNVPLLKQGVQKSLTLTQQQIASLLANAFLCTFPWRKDTATSYPGVNFIRIFGFQYKPTRQNAIMNKLRCICHYFRKVLVKSPVGVVTFERKSLSKHLFPRWDKEENNLGNTRIHICSEGKIEDAKGLLQVDFANKNVGGGVLGSGCVQEEIRYIISPELIISRLFTERLDSNEALVVIGAERYSKYKGYGDSFEWAGNCEDLTPYDEYGRRRTTIVAIDAIPFRKASDQYTSALMLRELNKAYVGFYSRFEKHLPAVATGNWGCGAFRGNPYLKSLLQFMACSATKRDLVYFTFGDSELRDSIYNMYTFIATNQITTGKLWRYLCSFSNSKLSGDSLFAFIQQAHFDVKKQLAITDFMKNFSTEAPSTSFSSKSFKKSSLLGENEAKTVTSQDSPDATISIDEGIDDRQESSQAEDSILKNMFCIKKKSEESGSKTEQKETTAKPQIDSRKILNLFQKIDGNVEVTETRTSFSMEIDTLNEVPTNENVEEEITNDSGCLTQSEETLMELDEVVVQKNEELTFNRNSLKPNKPQKKITDFFKTSSPR</sequence>
<feature type="compositionally biased region" description="Polar residues" evidence="6">
    <location>
        <begin position="552"/>
        <end position="562"/>
    </location>
</feature>
<evidence type="ECO:0000256" key="4">
    <source>
        <dbReference type="PIRSR" id="PIRSR607724-1"/>
    </source>
</evidence>
<evidence type="ECO:0000256" key="3">
    <source>
        <dbReference type="ARBA" id="ARBA00022801"/>
    </source>
</evidence>
<feature type="region of interest" description="Disordered" evidence="6">
    <location>
        <begin position="689"/>
        <end position="711"/>
    </location>
</feature>
<evidence type="ECO:0000313" key="9">
    <source>
        <dbReference type="Proteomes" id="UP000192223"/>
    </source>
</evidence>
<evidence type="ECO:0000256" key="1">
    <source>
        <dbReference type="ARBA" id="ARBA00009545"/>
    </source>
</evidence>
<evidence type="ECO:0000256" key="2">
    <source>
        <dbReference type="ARBA" id="ARBA00012255"/>
    </source>
</evidence>
<evidence type="ECO:0000256" key="6">
    <source>
        <dbReference type="SAM" id="MobiDB-lite"/>
    </source>
</evidence>
<dbReference type="OrthoDB" id="1937899at2759"/>
<evidence type="ECO:0000313" key="10">
    <source>
        <dbReference type="RefSeq" id="XP_018321851.1"/>
    </source>
</evidence>
<dbReference type="Pfam" id="PF05028">
    <property type="entry name" value="PARG_cat_C"/>
    <property type="match status" value="1"/>
</dbReference>
<dbReference type="KEGG" id="apln:108734701"/>
<feature type="active site" evidence="4">
    <location>
        <position position="296"/>
    </location>
</feature>
<keyword evidence="3" id="KW-0378">Hydrolase</keyword>
<evidence type="ECO:0000259" key="8">
    <source>
        <dbReference type="Pfam" id="PF20811"/>
    </source>
</evidence>
<dbReference type="AlphaFoldDB" id="A0A1W4WD06"/>
<dbReference type="FunCoup" id="A0A1W4WD06">
    <property type="interactions" value="2023"/>
</dbReference>
<dbReference type="InterPro" id="IPR046372">
    <property type="entry name" value="PARG_cat_C"/>
</dbReference>
<dbReference type="GO" id="GO:0005737">
    <property type="term" value="C:cytoplasm"/>
    <property type="evidence" value="ECO:0007669"/>
    <property type="project" value="TreeGrafter"/>
</dbReference>
<dbReference type="RefSeq" id="XP_018321851.1">
    <property type="nucleotide sequence ID" value="XM_018466349.1"/>
</dbReference>
<dbReference type="InParanoid" id="A0A1W4WD06"/>
<dbReference type="PANTHER" id="PTHR12837">
    <property type="entry name" value="POLY ADP-RIBOSE GLYCOHYDROLASE"/>
    <property type="match status" value="1"/>
</dbReference>
<protein>
    <recommendedName>
        <fullName evidence="2">poly(ADP-ribose) glycohydrolase</fullName>
        <ecNumber evidence="2">3.2.1.143</ecNumber>
    </recommendedName>
</protein>
<feature type="active site" evidence="4">
    <location>
        <position position="314"/>
    </location>
</feature>
<dbReference type="GO" id="GO:0006282">
    <property type="term" value="P:regulation of DNA repair"/>
    <property type="evidence" value="ECO:0007669"/>
    <property type="project" value="InterPro"/>
</dbReference>
<keyword evidence="9" id="KW-1185">Reference proteome</keyword>
<dbReference type="Proteomes" id="UP000192223">
    <property type="component" value="Unplaced"/>
</dbReference>
<name>A0A1W4WD06_AGRPL</name>
<evidence type="ECO:0000259" key="7">
    <source>
        <dbReference type="Pfam" id="PF05028"/>
    </source>
</evidence>
<feature type="region of interest" description="Disordered" evidence="6">
    <location>
        <begin position="551"/>
        <end position="578"/>
    </location>
</feature>
<gene>
    <name evidence="10" type="primary">LOC108734701</name>
</gene>
<feature type="domain" description="PARG catalytic Macro" evidence="7">
    <location>
        <begin position="264"/>
        <end position="465"/>
    </location>
</feature>
<dbReference type="GO" id="GO:0005634">
    <property type="term" value="C:nucleus"/>
    <property type="evidence" value="ECO:0007669"/>
    <property type="project" value="TreeGrafter"/>
</dbReference>
<dbReference type="InterPro" id="IPR048362">
    <property type="entry name" value="PARG_helical"/>
</dbReference>